<proteinExistence type="predicted"/>
<gene>
    <name evidence="1" type="ORF">ws172H5_0024</name>
</gene>
<dbReference type="Pfam" id="PF09559">
    <property type="entry name" value="Cas6"/>
    <property type="match status" value="1"/>
</dbReference>
<sequence length="224" mass="24744">MYWNEDTDDKTETVVLDNVLDVVYNISCKCIPMEHAHALSEALQQALPWLAEEETAGIHQVYGAESGNGWERPDTEVLYLSRRQKLTLRLPKTRLEQAKALTGQTLDIGGHALKVGEHTTRNLSDLPILFARHVLGEDGQSEEEFMAQVVTELTAMGINVKKMMCGMEGVIQLPDGVLHTRSLMLADLELEESLKLQEAGLGPGRKLGCGLFLPQKGIKAVNPD</sequence>
<accession>I1X4V5</accession>
<protein>
    <submittedName>
        <fullName evidence="1">CRISPR-associated protein, Cas6-related</fullName>
    </submittedName>
</protein>
<evidence type="ECO:0000313" key="1">
    <source>
        <dbReference type="EMBL" id="AFI78530.1"/>
    </source>
</evidence>
<dbReference type="InterPro" id="IPR014174">
    <property type="entry name" value="CRISPR-assoc_prot_Cas6/Cmx6"/>
</dbReference>
<dbReference type="NCBIfam" id="TIGR02807">
    <property type="entry name" value="cas6_cmx6"/>
    <property type="match status" value="1"/>
</dbReference>
<dbReference type="EMBL" id="JQ256784">
    <property type="protein sequence ID" value="AFI78530.1"/>
    <property type="molecule type" value="Genomic_DNA"/>
</dbReference>
<dbReference type="AlphaFoldDB" id="I1X4V5"/>
<reference evidence="1" key="1">
    <citation type="journal article" date="2012" name="ISME J.">
        <title>Roseobacter clade bacteria are abundant in coastal sediments and encode a novel combination of sulfur oxidation genes.</title>
        <authorList>
            <person name="Lenk S."/>
            <person name="Moraru C."/>
            <person name="Hahnke S."/>
            <person name="Arnds J."/>
            <person name="Richter M."/>
            <person name="Kube M."/>
            <person name="Reinhardt R."/>
            <person name="Brinkhoff T."/>
            <person name="Harder J."/>
            <person name="Amann R."/>
            <person name="Mussmann M."/>
        </authorList>
    </citation>
    <scope>NUCLEOTIDE SEQUENCE</scope>
</reference>
<name>I1X4V5_9BACT</name>
<organism evidence="1">
    <name type="scientific">uncultured bacterium ws172H5</name>
    <dbReference type="NCBI Taxonomy" id="1131829"/>
    <lineage>
        <taxon>Bacteria</taxon>
        <taxon>environmental samples</taxon>
    </lineage>
</organism>